<name>A0A0R3UAX3_MESCO</name>
<dbReference type="EMBL" id="UXSR01001238">
    <property type="protein sequence ID" value="VDD78069.1"/>
    <property type="molecule type" value="Genomic_DNA"/>
</dbReference>
<feature type="compositionally biased region" description="Gly residues" evidence="1">
    <location>
        <begin position="92"/>
        <end position="119"/>
    </location>
</feature>
<reference evidence="2 3" key="1">
    <citation type="submission" date="2018-10" db="EMBL/GenBank/DDBJ databases">
        <authorList>
            <consortium name="Pathogen Informatics"/>
        </authorList>
    </citation>
    <scope>NUCLEOTIDE SEQUENCE [LARGE SCALE GENOMIC DNA]</scope>
</reference>
<protein>
    <submittedName>
        <fullName evidence="2">Uncharacterized protein</fullName>
    </submittedName>
</protein>
<dbReference type="AlphaFoldDB" id="A0A0R3UAX3"/>
<accession>A0A0R3UAX3</accession>
<proteinExistence type="predicted"/>
<feature type="region of interest" description="Disordered" evidence="1">
    <location>
        <begin position="90"/>
        <end position="119"/>
    </location>
</feature>
<keyword evidence="3" id="KW-1185">Reference proteome</keyword>
<organism evidence="2 3">
    <name type="scientific">Mesocestoides corti</name>
    <name type="common">Flatworm</name>
    <dbReference type="NCBI Taxonomy" id="53468"/>
    <lineage>
        <taxon>Eukaryota</taxon>
        <taxon>Metazoa</taxon>
        <taxon>Spiralia</taxon>
        <taxon>Lophotrochozoa</taxon>
        <taxon>Platyhelminthes</taxon>
        <taxon>Cestoda</taxon>
        <taxon>Eucestoda</taxon>
        <taxon>Cyclophyllidea</taxon>
        <taxon>Mesocestoididae</taxon>
        <taxon>Mesocestoides</taxon>
    </lineage>
</organism>
<evidence type="ECO:0000256" key="1">
    <source>
        <dbReference type="SAM" id="MobiDB-lite"/>
    </source>
</evidence>
<evidence type="ECO:0000313" key="3">
    <source>
        <dbReference type="Proteomes" id="UP000267029"/>
    </source>
</evidence>
<dbReference type="Proteomes" id="UP000267029">
    <property type="component" value="Unassembled WGS sequence"/>
</dbReference>
<sequence>MSRQFDSLVRTLVHSRSASTSSPSLNPWFLHLTTSNAFVEGCGGGRRCHLGNWLWKTSLFGESVTHGGYHEKNRTAGTDVGLRTAGVYDGELSGGGDDGGGGGGGGRGEGGGSGGGGGGGILKRLVVFK</sequence>
<gene>
    <name evidence="2" type="ORF">MCOS_LOCUS4072</name>
</gene>
<evidence type="ECO:0000313" key="2">
    <source>
        <dbReference type="EMBL" id="VDD78069.1"/>
    </source>
</evidence>